<dbReference type="EC" id="2.3.1.87" evidence="5"/>
<evidence type="ECO:0000256" key="3">
    <source>
        <dbReference type="ARBA" id="ARBA00037926"/>
    </source>
</evidence>
<comment type="catalytic activity">
    <reaction evidence="6">
        <text>dopamine + (9Z)-octadecenoyl-CoA = N-(9Z-octadecanoyl)-dopamine + CoA + H(+)</text>
        <dbReference type="Rhea" id="RHEA:51380"/>
        <dbReference type="ChEBI" id="CHEBI:15378"/>
        <dbReference type="ChEBI" id="CHEBI:31883"/>
        <dbReference type="ChEBI" id="CHEBI:57287"/>
        <dbReference type="ChEBI" id="CHEBI:57387"/>
        <dbReference type="ChEBI" id="CHEBI:59905"/>
    </reaction>
    <physiologicalReaction direction="left-to-right" evidence="6">
        <dbReference type="Rhea" id="RHEA:51381"/>
    </physiologicalReaction>
</comment>
<comment type="pathway">
    <text evidence="3">Aromatic compound metabolism; melatonin biosynthesis; melatonin from serotonin: step 1/2.</text>
</comment>
<evidence type="ECO:0000256" key="5">
    <source>
        <dbReference type="ARBA" id="ARBA00039114"/>
    </source>
</evidence>
<dbReference type="Gene3D" id="3.40.630.30">
    <property type="match status" value="1"/>
</dbReference>
<dbReference type="EMBL" id="KA647745">
    <property type="protein sequence ID" value="AFP62374.1"/>
    <property type="molecule type" value="mRNA"/>
</dbReference>
<comment type="catalytic activity">
    <reaction evidence="8">
        <text>serotonin + (5Z,8Z,11Z,14Z)-eicosatetraenoyl-CoA = N-[(5Z,8Z,11Z,14Z)-eicosatetraenoyl]-serotonin + CoA + H(+)</text>
        <dbReference type="Rhea" id="RHEA:51396"/>
        <dbReference type="ChEBI" id="CHEBI:15378"/>
        <dbReference type="ChEBI" id="CHEBI:57287"/>
        <dbReference type="ChEBI" id="CHEBI:57368"/>
        <dbReference type="ChEBI" id="CHEBI:132255"/>
        <dbReference type="ChEBI" id="CHEBI:350546"/>
    </reaction>
    <physiologicalReaction direction="left-to-right" evidence="8">
        <dbReference type="Rhea" id="RHEA:51397"/>
    </physiologicalReaction>
</comment>
<keyword evidence="2" id="KW-0012">Acyltransferase</keyword>
<comment type="catalytic activity">
    <reaction evidence="9">
        <text>dopamine + acetyl-CoA = N-acetyldopamine + CoA + H(+)</text>
        <dbReference type="Rhea" id="RHEA:51388"/>
        <dbReference type="ChEBI" id="CHEBI:15378"/>
        <dbReference type="ChEBI" id="CHEBI:57287"/>
        <dbReference type="ChEBI" id="CHEBI:57288"/>
        <dbReference type="ChEBI" id="CHEBI:59905"/>
        <dbReference type="ChEBI" id="CHEBI:125678"/>
    </reaction>
    <physiologicalReaction direction="left-to-right" evidence="9">
        <dbReference type="Rhea" id="RHEA:51389"/>
    </physiologicalReaction>
</comment>
<dbReference type="VEuPathDB" id="VectorBase:MDOA001891"/>
<dbReference type="GO" id="GO:0004059">
    <property type="term" value="F:aralkylamine N-acetyltransferase activity"/>
    <property type="evidence" value="ECO:0007669"/>
    <property type="project" value="UniProtKB-EC"/>
</dbReference>
<keyword evidence="1 15" id="KW-0808">Transferase</keyword>
<dbReference type="FunFam" id="3.40.630.30:FF:000046">
    <property type="entry name" value="Dopamine N-acetyltransferase"/>
    <property type="match status" value="1"/>
</dbReference>
<comment type="catalytic activity">
    <reaction evidence="7">
        <text>serotonin + octadecanoyl-CoA = N-octadecanoyl-serotonin + CoA + H(+)</text>
        <dbReference type="Rhea" id="RHEA:51400"/>
        <dbReference type="ChEBI" id="CHEBI:15378"/>
        <dbReference type="ChEBI" id="CHEBI:57287"/>
        <dbReference type="ChEBI" id="CHEBI:57394"/>
        <dbReference type="ChEBI" id="CHEBI:134065"/>
        <dbReference type="ChEBI" id="CHEBI:350546"/>
    </reaction>
    <physiologicalReaction direction="left-to-right" evidence="7">
        <dbReference type="Rhea" id="RHEA:51401"/>
    </physiologicalReaction>
</comment>
<evidence type="ECO:0000256" key="11">
    <source>
        <dbReference type="ARBA" id="ARBA00052178"/>
    </source>
</evidence>
<accession>T1PHY6</accession>
<dbReference type="AlphaFoldDB" id="T1PHY6"/>
<evidence type="ECO:0000256" key="1">
    <source>
        <dbReference type="ARBA" id="ARBA00022679"/>
    </source>
</evidence>
<dbReference type="SUPFAM" id="SSF55729">
    <property type="entry name" value="Acyl-CoA N-acyltransferases (Nat)"/>
    <property type="match status" value="1"/>
</dbReference>
<evidence type="ECO:0000256" key="9">
    <source>
        <dbReference type="ARBA" id="ARBA00051711"/>
    </source>
</evidence>
<evidence type="ECO:0000256" key="10">
    <source>
        <dbReference type="ARBA" id="ARBA00051823"/>
    </source>
</evidence>
<comment type="catalytic activity">
    <reaction evidence="10">
        <text>serotonin + (9Z)-octadecenoyl-CoA = N-(9Z-octadecenoyl)-serotonin + CoA + H(+)</text>
        <dbReference type="Rhea" id="RHEA:51392"/>
        <dbReference type="ChEBI" id="CHEBI:15378"/>
        <dbReference type="ChEBI" id="CHEBI:57287"/>
        <dbReference type="ChEBI" id="CHEBI:57387"/>
        <dbReference type="ChEBI" id="CHEBI:134064"/>
        <dbReference type="ChEBI" id="CHEBI:350546"/>
    </reaction>
    <physiologicalReaction direction="left-to-right" evidence="10">
        <dbReference type="Rhea" id="RHEA:51393"/>
    </physiologicalReaction>
</comment>
<dbReference type="Pfam" id="PF00583">
    <property type="entry name" value="Acetyltransf_1"/>
    <property type="match status" value="1"/>
</dbReference>
<comment type="similarity">
    <text evidence="4">Belongs to the acetyltransferase family. AANAT subfamily.</text>
</comment>
<dbReference type="InterPro" id="IPR000182">
    <property type="entry name" value="GNAT_dom"/>
</dbReference>
<dbReference type="PANTHER" id="PTHR20905">
    <property type="entry name" value="N-ACETYLTRANSFERASE-RELATED"/>
    <property type="match status" value="1"/>
</dbReference>
<evidence type="ECO:0000256" key="12">
    <source>
        <dbReference type="ARBA" id="ARBA00052335"/>
    </source>
</evidence>
<feature type="domain" description="N-acetyltransferase" evidence="14">
    <location>
        <begin position="102"/>
        <end position="168"/>
    </location>
</feature>
<comment type="catalytic activity">
    <reaction evidence="13">
        <text>serotonin + acetyl-CoA = N-acetylserotonin + CoA + H(+)</text>
        <dbReference type="Rhea" id="RHEA:25217"/>
        <dbReference type="ChEBI" id="CHEBI:15378"/>
        <dbReference type="ChEBI" id="CHEBI:17697"/>
        <dbReference type="ChEBI" id="CHEBI:57287"/>
        <dbReference type="ChEBI" id="CHEBI:57288"/>
        <dbReference type="ChEBI" id="CHEBI:350546"/>
        <dbReference type="EC" id="2.3.1.87"/>
    </reaction>
    <physiologicalReaction direction="left-to-right" evidence="13">
        <dbReference type="Rhea" id="RHEA:25218"/>
    </physiologicalReaction>
</comment>
<evidence type="ECO:0000256" key="2">
    <source>
        <dbReference type="ARBA" id="ARBA00023315"/>
    </source>
</evidence>
<evidence type="ECO:0000313" key="15">
    <source>
        <dbReference type="EMBL" id="AFP62374.1"/>
    </source>
</evidence>
<organism evidence="15">
    <name type="scientific">Musca domestica</name>
    <name type="common">House fly</name>
    <dbReference type="NCBI Taxonomy" id="7370"/>
    <lineage>
        <taxon>Eukaryota</taxon>
        <taxon>Metazoa</taxon>
        <taxon>Ecdysozoa</taxon>
        <taxon>Arthropoda</taxon>
        <taxon>Hexapoda</taxon>
        <taxon>Insecta</taxon>
        <taxon>Pterygota</taxon>
        <taxon>Neoptera</taxon>
        <taxon>Endopterygota</taxon>
        <taxon>Diptera</taxon>
        <taxon>Brachycera</taxon>
        <taxon>Muscomorpha</taxon>
        <taxon>Muscoidea</taxon>
        <taxon>Muscidae</taxon>
        <taxon>Musca</taxon>
    </lineage>
</organism>
<evidence type="ECO:0000256" key="4">
    <source>
        <dbReference type="ARBA" id="ARBA00038182"/>
    </source>
</evidence>
<evidence type="ECO:0000256" key="13">
    <source>
        <dbReference type="ARBA" id="ARBA00052491"/>
    </source>
</evidence>
<protein>
    <recommendedName>
        <fullName evidence="5">aralkylamine N-acetyltransferase</fullName>
        <ecNumber evidence="5">2.3.1.87</ecNumber>
    </recommendedName>
</protein>
<dbReference type="PANTHER" id="PTHR20905:SF1">
    <property type="entry name" value="AT07410P-RELATED"/>
    <property type="match status" value="1"/>
</dbReference>
<evidence type="ECO:0000259" key="14">
    <source>
        <dbReference type="Pfam" id="PF00583"/>
    </source>
</evidence>
<reference evidence="15" key="1">
    <citation type="submission" date="2012-08" db="EMBL/GenBank/DDBJ databases">
        <title>Transcriptome of adult Musca domestica launches a platform for comparative house fly gene expression and characterization of differential gene expression among resistant and susceptible house flies.</title>
        <authorList>
            <person name="Liu N."/>
            <person name="Zhang L."/>
            <person name="Li M."/>
            <person name="Reid W."/>
        </authorList>
    </citation>
    <scope>NUCLEOTIDE SEQUENCE</scope>
    <source>
        <strain evidence="15">ALHF</strain>
        <tissue evidence="15">Whole body</tissue>
    </source>
</reference>
<dbReference type="CDD" id="cd04301">
    <property type="entry name" value="NAT_SF"/>
    <property type="match status" value="1"/>
</dbReference>
<comment type="catalytic activity">
    <reaction evidence="12">
        <text>dopamine + hexadecanoyl-CoA = N-hexadecanoyl-dopamine + CoA + H(+)</text>
        <dbReference type="Rhea" id="RHEA:51376"/>
        <dbReference type="ChEBI" id="CHEBI:15378"/>
        <dbReference type="ChEBI" id="CHEBI:57287"/>
        <dbReference type="ChEBI" id="CHEBI:57379"/>
        <dbReference type="ChEBI" id="CHEBI:59905"/>
        <dbReference type="ChEBI" id="CHEBI:134058"/>
    </reaction>
    <physiologicalReaction direction="left-to-right" evidence="12">
        <dbReference type="Rhea" id="RHEA:51377"/>
    </physiologicalReaction>
</comment>
<sequence>MSYEDDVEIKVVQEENREEIRGILRSYFFTDEPLTGYTEPKGVASVSEEEYVLDNIKYGVCVMAVYKPTNKIVGVCMAGPQGVDEADHLFEEAAKEGDTKWGKILRMLACIERDAKVSQRYGVQKILYIIGTCVDSSMRGKNLGSRLYNAVRDLGKEKGYQLLRADCTSFYSAKIKERLGWDCINTIVYKDFLDANNKPVFNPPPPHDSCKSYALRL</sequence>
<evidence type="ECO:0000256" key="7">
    <source>
        <dbReference type="ARBA" id="ARBA00050849"/>
    </source>
</evidence>
<comment type="catalytic activity">
    <reaction evidence="11">
        <text>serotonin + hexadecanoyl-CoA = N-hexadecanoyl-serotonin + CoA + H(+)</text>
        <dbReference type="Rhea" id="RHEA:51384"/>
        <dbReference type="ChEBI" id="CHEBI:15378"/>
        <dbReference type="ChEBI" id="CHEBI:57287"/>
        <dbReference type="ChEBI" id="CHEBI:57379"/>
        <dbReference type="ChEBI" id="CHEBI:134059"/>
        <dbReference type="ChEBI" id="CHEBI:350546"/>
    </reaction>
    <physiologicalReaction direction="left-to-right" evidence="11">
        <dbReference type="Rhea" id="RHEA:51385"/>
    </physiologicalReaction>
</comment>
<evidence type="ECO:0000256" key="8">
    <source>
        <dbReference type="ARBA" id="ARBA00051284"/>
    </source>
</evidence>
<dbReference type="VEuPathDB" id="VectorBase:MDOMA2_004252"/>
<proteinExistence type="evidence at transcript level"/>
<evidence type="ECO:0000256" key="6">
    <source>
        <dbReference type="ARBA" id="ARBA00050189"/>
    </source>
</evidence>
<name>T1PHY6_MUSDO</name>
<dbReference type="InterPro" id="IPR016181">
    <property type="entry name" value="Acyl_CoA_acyltransferase"/>
</dbReference>